<dbReference type="InterPro" id="IPR030417">
    <property type="entry name" value="MS4A"/>
</dbReference>
<dbReference type="AlphaFoldDB" id="A0A8B7Y8F7"/>
<dbReference type="KEGG" id="aplc:110978272"/>
<feature type="compositionally biased region" description="Basic and acidic residues" evidence="1">
    <location>
        <begin position="256"/>
        <end position="265"/>
    </location>
</feature>
<reference evidence="4" key="1">
    <citation type="submission" date="2025-08" db="UniProtKB">
        <authorList>
            <consortium name="RefSeq"/>
        </authorList>
    </citation>
    <scope>IDENTIFICATION</scope>
</reference>
<keyword evidence="3" id="KW-1185">Reference proteome</keyword>
<dbReference type="OMA" id="ACAIQAY"/>
<gene>
    <name evidence="4" type="primary">LOC110978272</name>
</gene>
<proteinExistence type="predicted"/>
<name>A0A8B7Y8F7_ACAPL</name>
<feature type="region of interest" description="Disordered" evidence="1">
    <location>
        <begin position="229"/>
        <end position="265"/>
    </location>
</feature>
<protein>
    <submittedName>
        <fullName evidence="4">Membrane-spanning 4-domains subfamily A member 4A-like</fullName>
    </submittedName>
</protein>
<evidence type="ECO:0000256" key="1">
    <source>
        <dbReference type="SAM" id="MobiDB-lite"/>
    </source>
</evidence>
<dbReference type="RefSeq" id="XP_022088837.1">
    <property type="nucleotide sequence ID" value="XM_022233145.1"/>
</dbReference>
<dbReference type="OrthoDB" id="10071849at2759"/>
<feature type="transmembrane region" description="Helical" evidence="2">
    <location>
        <begin position="54"/>
        <end position="73"/>
    </location>
</feature>
<feature type="transmembrane region" description="Helical" evidence="2">
    <location>
        <begin position="155"/>
        <end position="181"/>
    </location>
</feature>
<evidence type="ECO:0000256" key="2">
    <source>
        <dbReference type="SAM" id="Phobius"/>
    </source>
</evidence>
<dbReference type="PANTHER" id="PTHR23320">
    <property type="entry name" value="MEMBRANE-SPANNING 4-DOMAINS SUBFAMILY A MS4A -RELATED"/>
    <property type="match status" value="1"/>
</dbReference>
<sequence length="265" mass="27639">MMQQQPPAYTPSQTQMAPQHQVVTVQQGAAQVVSSGQSRPGNWKSMKVTGVMQIVLGGLTVVLGIVACAIQAYFYFVGHAFWCGLGFYCVAGILGTVSGVKANQGAAIGYMVMCIFACFAACTVIGFSATAVAVDAGSCYYYYGCNETGRVAVDAMLVILAVAEFIIAIVGASVTCSAVCCSTPSSTVIHYQAHPHVVVAGQPQGAVAYYSAPGQPQFAYSTQQVFTTPQGQYLPPPQGQAPAQAAPQAAPQAPPTEHHYQPLAK</sequence>
<dbReference type="Proteomes" id="UP000694845">
    <property type="component" value="Unplaced"/>
</dbReference>
<organism evidence="3 4">
    <name type="scientific">Acanthaster planci</name>
    <name type="common">Crown-of-thorns starfish</name>
    <dbReference type="NCBI Taxonomy" id="133434"/>
    <lineage>
        <taxon>Eukaryota</taxon>
        <taxon>Metazoa</taxon>
        <taxon>Echinodermata</taxon>
        <taxon>Eleutherozoa</taxon>
        <taxon>Asterozoa</taxon>
        <taxon>Asteroidea</taxon>
        <taxon>Valvatacea</taxon>
        <taxon>Valvatida</taxon>
        <taxon>Acanthasteridae</taxon>
        <taxon>Acanthaster</taxon>
    </lineage>
</organism>
<keyword evidence="2" id="KW-1133">Transmembrane helix</keyword>
<dbReference type="PANTHER" id="PTHR23320:SF165">
    <property type="entry name" value="MARVEL DOMAIN-CONTAINING PROTEIN"/>
    <property type="match status" value="1"/>
</dbReference>
<dbReference type="GeneID" id="110978272"/>
<accession>A0A8B7Y8F7</accession>
<evidence type="ECO:0000313" key="3">
    <source>
        <dbReference type="Proteomes" id="UP000694845"/>
    </source>
</evidence>
<feature type="transmembrane region" description="Helical" evidence="2">
    <location>
        <begin position="79"/>
        <end position="98"/>
    </location>
</feature>
<feature type="compositionally biased region" description="Low complexity" evidence="1">
    <location>
        <begin position="240"/>
        <end position="251"/>
    </location>
</feature>
<dbReference type="GO" id="GO:0016020">
    <property type="term" value="C:membrane"/>
    <property type="evidence" value="ECO:0007669"/>
    <property type="project" value="UniProtKB-SubCell"/>
</dbReference>
<keyword evidence="2" id="KW-0812">Transmembrane</keyword>
<keyword evidence="2" id="KW-0472">Membrane</keyword>
<evidence type="ECO:0000313" key="4">
    <source>
        <dbReference type="RefSeq" id="XP_022088837.1"/>
    </source>
</evidence>
<feature type="transmembrane region" description="Helical" evidence="2">
    <location>
        <begin position="110"/>
        <end position="143"/>
    </location>
</feature>